<protein>
    <submittedName>
        <fullName evidence="1">Uncharacterized protein</fullName>
    </submittedName>
</protein>
<gene>
    <name evidence="1" type="ORF">JEU22_14650</name>
</gene>
<evidence type="ECO:0000313" key="2">
    <source>
        <dbReference type="Proteomes" id="UP000637061"/>
    </source>
</evidence>
<dbReference type="EMBL" id="JAEHTE010000015">
    <property type="protein sequence ID" value="MBI6885152.1"/>
    <property type="molecule type" value="Genomic_DNA"/>
</dbReference>
<sequence length="140" mass="15757">MKYLYGEMLFHFEHLADPTTTRYVYSTEDRAIILAQVEVDGRYYELNDDYIAELEAGVLAFGEDVKNVMDSDHLPAWARTSFIHVSVTKNGETQVIKLSDIERTVITMLELPLEKRGVGFGPEEVFGLIGVIRQLAGAEG</sequence>
<organism evidence="1 2">
    <name type="scientific">Pseudomonas putida</name>
    <name type="common">Arthrobacter siderocapsulatus</name>
    <dbReference type="NCBI Taxonomy" id="303"/>
    <lineage>
        <taxon>Bacteria</taxon>
        <taxon>Pseudomonadati</taxon>
        <taxon>Pseudomonadota</taxon>
        <taxon>Gammaproteobacteria</taxon>
        <taxon>Pseudomonadales</taxon>
        <taxon>Pseudomonadaceae</taxon>
        <taxon>Pseudomonas</taxon>
    </lineage>
</organism>
<dbReference type="AlphaFoldDB" id="A0A8I1EH35"/>
<comment type="caution">
    <text evidence="1">The sequence shown here is derived from an EMBL/GenBank/DDBJ whole genome shotgun (WGS) entry which is preliminary data.</text>
</comment>
<evidence type="ECO:0000313" key="1">
    <source>
        <dbReference type="EMBL" id="MBI6885152.1"/>
    </source>
</evidence>
<reference evidence="1" key="1">
    <citation type="submission" date="2020-12" db="EMBL/GenBank/DDBJ databases">
        <title>Enhanced detection system for hospital associated transmission using whole genome sequencing surveillance.</title>
        <authorList>
            <person name="Harrison L.H."/>
            <person name="Van Tyne D."/>
            <person name="Marsh J.W."/>
            <person name="Griffith M.P."/>
            <person name="Snyder D.J."/>
            <person name="Cooper V.S."/>
            <person name="Mustapha M."/>
        </authorList>
    </citation>
    <scope>NUCLEOTIDE SEQUENCE</scope>
    <source>
        <strain evidence="1">PSB00042</strain>
    </source>
</reference>
<dbReference type="RefSeq" id="WP_198747555.1">
    <property type="nucleotide sequence ID" value="NZ_JAEHTE010000015.1"/>
</dbReference>
<proteinExistence type="predicted"/>
<name>A0A8I1EH35_PSEPU</name>
<dbReference type="Proteomes" id="UP000637061">
    <property type="component" value="Unassembled WGS sequence"/>
</dbReference>
<accession>A0A8I1EH35</accession>